<accession>A0ABQ8II73</accession>
<protein>
    <submittedName>
        <fullName evidence="2">Uncharacterized protein</fullName>
    </submittedName>
</protein>
<evidence type="ECO:0000313" key="2">
    <source>
        <dbReference type="EMBL" id="KAH7575877.1"/>
    </source>
</evidence>
<organism evidence="2 3">
    <name type="scientific">Xanthoceras sorbifolium</name>
    <dbReference type="NCBI Taxonomy" id="99658"/>
    <lineage>
        <taxon>Eukaryota</taxon>
        <taxon>Viridiplantae</taxon>
        <taxon>Streptophyta</taxon>
        <taxon>Embryophyta</taxon>
        <taxon>Tracheophyta</taxon>
        <taxon>Spermatophyta</taxon>
        <taxon>Magnoliopsida</taxon>
        <taxon>eudicotyledons</taxon>
        <taxon>Gunneridae</taxon>
        <taxon>Pentapetalae</taxon>
        <taxon>rosids</taxon>
        <taxon>malvids</taxon>
        <taxon>Sapindales</taxon>
        <taxon>Sapindaceae</taxon>
        <taxon>Xanthoceroideae</taxon>
        <taxon>Xanthoceras</taxon>
    </lineage>
</organism>
<keyword evidence="3" id="KW-1185">Reference proteome</keyword>
<dbReference type="Proteomes" id="UP000827721">
    <property type="component" value="Unassembled WGS sequence"/>
</dbReference>
<dbReference type="EMBL" id="JAFEMO010000002">
    <property type="protein sequence ID" value="KAH7575877.1"/>
    <property type="molecule type" value="Genomic_DNA"/>
</dbReference>
<feature type="region of interest" description="Disordered" evidence="1">
    <location>
        <begin position="23"/>
        <end position="47"/>
    </location>
</feature>
<evidence type="ECO:0000256" key="1">
    <source>
        <dbReference type="SAM" id="MobiDB-lite"/>
    </source>
</evidence>
<evidence type="ECO:0000313" key="3">
    <source>
        <dbReference type="Proteomes" id="UP000827721"/>
    </source>
</evidence>
<feature type="compositionally biased region" description="Pro residues" evidence="1">
    <location>
        <begin position="30"/>
        <end position="41"/>
    </location>
</feature>
<sequence>MQKSLRSKAIHFVSDLSTVLLDPIADKPSKPPPPPPPPPLHPYHEDETEPKMGQLESIIEEEAGDLVTDPIHLPSLRSSLRFWHLQNRMVGRKAYFLGVKVLLELFTKLLESVVYRNQVNRVDSEMKIEDEDDTEFDGLEMRNMQNVKEPMASVELPDVFEPSLLHTKKTRSSLYASLPGIVQGRKWLLLYSTWRHSISLSTLYKRSML</sequence>
<name>A0ABQ8II73_9ROSI</name>
<dbReference type="PANTHER" id="PTHR23354">
    <property type="entry name" value="NUCLEOLAR PROTEIN 7/ESTROGEN RECEPTOR COACTIVATOR-RELATED"/>
    <property type="match status" value="1"/>
</dbReference>
<reference evidence="2 3" key="1">
    <citation type="submission" date="2021-02" db="EMBL/GenBank/DDBJ databases">
        <title>Plant Genome Project.</title>
        <authorList>
            <person name="Zhang R.-G."/>
        </authorList>
    </citation>
    <scope>NUCLEOTIDE SEQUENCE [LARGE SCALE GENOMIC DNA]</scope>
    <source>
        <tissue evidence="2">Leaves</tissue>
    </source>
</reference>
<comment type="caution">
    <text evidence="2">The sequence shown here is derived from an EMBL/GenBank/DDBJ whole genome shotgun (WGS) entry which is preliminary data.</text>
</comment>
<proteinExistence type="predicted"/>
<dbReference type="PANTHER" id="PTHR23354:SF62">
    <property type="entry name" value="MUSTARD, ISOFORM V"/>
    <property type="match status" value="1"/>
</dbReference>
<gene>
    <name evidence="2" type="ORF">JRO89_XS02G0238800</name>
</gene>